<dbReference type="GeneID" id="92273852"/>
<name>A0A264VWI5_PRORE</name>
<organism evidence="1 2">
    <name type="scientific">Providencia rettgeri</name>
    <dbReference type="NCBI Taxonomy" id="587"/>
    <lineage>
        <taxon>Bacteria</taxon>
        <taxon>Pseudomonadati</taxon>
        <taxon>Pseudomonadota</taxon>
        <taxon>Gammaproteobacteria</taxon>
        <taxon>Enterobacterales</taxon>
        <taxon>Morganellaceae</taxon>
        <taxon>Providencia</taxon>
    </lineage>
</organism>
<sequence>MQPLLKYGNDIKPVTITATIEWLSAQEGGRQQPPAIGSYCAVARFSLKPDESWSVIFQLAFHLRNSHNRQISRGTVRFLVEHAPHEYLLNYHSFDIYEGPHLVAHVFCSK</sequence>
<proteinExistence type="predicted"/>
<evidence type="ECO:0000313" key="1">
    <source>
        <dbReference type="EMBL" id="OZS75700.1"/>
    </source>
</evidence>
<evidence type="ECO:0000313" key="2">
    <source>
        <dbReference type="Proteomes" id="UP000216001"/>
    </source>
</evidence>
<dbReference type="AlphaFoldDB" id="A0A264VWI5"/>
<comment type="caution">
    <text evidence="1">The sequence shown here is derived from an EMBL/GenBank/DDBJ whole genome shotgun (WGS) entry which is preliminary data.</text>
</comment>
<reference evidence="1 2" key="1">
    <citation type="submission" date="2017-07" db="EMBL/GenBank/DDBJ databases">
        <title>blaIMP-27 on transferable plasmids in Proteus mirabilis and Providencia rettgeri.</title>
        <authorList>
            <person name="Potter R."/>
        </authorList>
    </citation>
    <scope>NUCLEOTIDE SEQUENCE [LARGE SCALE GENOMIC DNA]</scope>
    <source>
        <strain evidence="1 2">PR1</strain>
    </source>
</reference>
<accession>A0A264VWI5</accession>
<dbReference type="Proteomes" id="UP000216001">
    <property type="component" value="Unassembled WGS sequence"/>
</dbReference>
<dbReference type="RefSeq" id="WP_094960972.1">
    <property type="nucleotide sequence ID" value="NZ_JAFJXK010000003.1"/>
</dbReference>
<protein>
    <submittedName>
        <fullName evidence="1">Uncharacterized protein</fullName>
    </submittedName>
</protein>
<gene>
    <name evidence="1" type="ORF">CHI95_05310</name>
</gene>
<dbReference type="EMBL" id="NOWC01000004">
    <property type="protein sequence ID" value="OZS75700.1"/>
    <property type="molecule type" value="Genomic_DNA"/>
</dbReference>